<dbReference type="eggNOG" id="COG4529">
    <property type="taxonomic scope" value="Bacteria"/>
</dbReference>
<protein>
    <submittedName>
        <fullName evidence="2">Pyridoxal-phosphate dependent enzyme</fullName>
    </submittedName>
</protein>
<dbReference type="Proteomes" id="UP000001635">
    <property type="component" value="Chromosome"/>
</dbReference>
<evidence type="ECO:0000259" key="1">
    <source>
        <dbReference type="Pfam" id="PF13454"/>
    </source>
</evidence>
<dbReference type="EMBL" id="CP002955">
    <property type="protein sequence ID" value="AEL25951.1"/>
    <property type="molecule type" value="Genomic_DNA"/>
</dbReference>
<accession>G0J3X7</accession>
<dbReference type="KEGG" id="cmr:Cycma_2206"/>
<keyword evidence="3" id="KW-1185">Reference proteome</keyword>
<dbReference type="RefSeq" id="WP_014020244.1">
    <property type="nucleotide sequence ID" value="NC_015914.1"/>
</dbReference>
<dbReference type="OrthoDB" id="6309046at2"/>
<dbReference type="STRING" id="880070.Cycma_2206"/>
<reference evidence="3" key="1">
    <citation type="submission" date="2011-07" db="EMBL/GenBank/DDBJ databases">
        <title>The complete genome of Cyclobacterium marinum DSM 745.</title>
        <authorList>
            <person name="Lucas S."/>
            <person name="Han J."/>
            <person name="Lapidus A."/>
            <person name="Bruce D."/>
            <person name="Goodwin L."/>
            <person name="Pitluck S."/>
            <person name="Peters L."/>
            <person name="Kyrpides N."/>
            <person name="Mavromatis K."/>
            <person name="Ivanova N."/>
            <person name="Ovchinnikova G."/>
            <person name="Chertkov O."/>
            <person name="Detter J.C."/>
            <person name="Tapia R."/>
            <person name="Han C."/>
            <person name="Land M."/>
            <person name="Hauser L."/>
            <person name="Markowitz V."/>
            <person name="Cheng J.-F."/>
            <person name="Hugenholtz P."/>
            <person name="Woyke T."/>
            <person name="Wu D."/>
            <person name="Tindall B."/>
            <person name="Schuetze A."/>
            <person name="Brambilla E."/>
            <person name="Klenk H.-P."/>
            <person name="Eisen J.A."/>
        </authorList>
    </citation>
    <scope>NUCLEOTIDE SEQUENCE [LARGE SCALE GENOMIC DNA]</scope>
    <source>
        <strain evidence="3">ATCC 25205 / DSM 745 / LMG 13164 / NCIMB 1802</strain>
    </source>
</reference>
<dbReference type="InterPro" id="IPR038732">
    <property type="entry name" value="HpyO/CreE_NAD-binding"/>
</dbReference>
<dbReference type="PANTHER" id="PTHR40254:SF1">
    <property type="entry name" value="BLR0577 PROTEIN"/>
    <property type="match status" value="1"/>
</dbReference>
<feature type="domain" description="FAD-dependent urate hydroxylase HpyO/Asp monooxygenase CreE-like FAD/NAD(P)-binding" evidence="1">
    <location>
        <begin position="16"/>
        <end position="183"/>
    </location>
</feature>
<dbReference type="InterPro" id="IPR052189">
    <property type="entry name" value="L-asp_N-monooxygenase_NS-form"/>
</dbReference>
<dbReference type="AlphaFoldDB" id="G0J3X7"/>
<dbReference type="HOGENOM" id="CLU_034530_0_0_10"/>
<name>G0J3X7_CYCMS</name>
<evidence type="ECO:0000313" key="3">
    <source>
        <dbReference type="Proteomes" id="UP000001635"/>
    </source>
</evidence>
<organism evidence="2 3">
    <name type="scientific">Cyclobacterium marinum (strain ATCC 25205 / DSM 745 / LMG 13164 / NCIMB 1802)</name>
    <name type="common">Flectobacillus marinus</name>
    <dbReference type="NCBI Taxonomy" id="880070"/>
    <lineage>
        <taxon>Bacteria</taxon>
        <taxon>Pseudomonadati</taxon>
        <taxon>Bacteroidota</taxon>
        <taxon>Cytophagia</taxon>
        <taxon>Cytophagales</taxon>
        <taxon>Cyclobacteriaceae</taxon>
        <taxon>Cyclobacterium</taxon>
    </lineage>
</organism>
<sequence>MVRTVTKEKQRTFNVAIVGFGPKGFYAFERLLAQLKARKVQDPVAIHLFNQNKFFAAGNVYRPDQPSYLLMNYANSNINCWTDEGPPAILEPTPDFVSWLQSKPEYTREAKDEAFAPRALVGTYLMESFARLCSRLPTNIELVKHIYTVTGIEKAENKYRLYTEGNNSCDYPEFNKILLTTGHLGCGAGFLEEIQSNRFIDFIYPTHLALEHIEPGAKVAMQGFGLTCIDAILALTEGRAGEFTVNQSGEMTYRISGKEPKKIYPYSRTGIPMMPRTGSLEEKQPLCFFAADRIKSTEPVSYDKSILPLIIKECTVSYYKVLFKDYRWRLLILPEYESILEQIKVFHNYNPEAERFNWEKLLDPFADQSQLTHMEVADTIEKLLVEAEKGVEKSPLNAAFATWRRISSVFNEIYSFGGLDAASHKLFDRKYFGIFNRIAYGPPVKSMKKMLALAKAGILDFDFVKGATFEVEESTGTYGLLKVRSQKEQAIDYLINARIPRNNENETPSPLYRAILQKGIGKKFRNTRGGTYTPGCLDMDSRGRLVAADGIADEAISLYGTPTEGLTLDNDTLSRKRNNLASQWAIDVAQSIVLIEKDKNCIENDS</sequence>
<evidence type="ECO:0000313" key="2">
    <source>
        <dbReference type="EMBL" id="AEL25951.1"/>
    </source>
</evidence>
<gene>
    <name evidence="2" type="ordered locus">Cycma_2206</name>
</gene>
<dbReference type="PANTHER" id="PTHR40254">
    <property type="entry name" value="BLR0577 PROTEIN"/>
    <property type="match status" value="1"/>
</dbReference>
<proteinExistence type="predicted"/>
<dbReference type="Pfam" id="PF13454">
    <property type="entry name" value="NAD_binding_9"/>
    <property type="match status" value="1"/>
</dbReference>